<sequence length="408" mass="46796">MHLRGSFDKCCYFTYHLAIAKYKNPNHDQDHATSLDQNRHTEESDAYAARQAVGADGVVRTVSGNRDQYSYHATYGTSNGAIAELRGGTYDTQSNLLSLTQRLQEDLSRQLNNAITTLKNCGSSTYNANTYVESDFRSLESELKSNLTRQLQEELQRYYGTQVNRGSHSYSIQNGRYSTQANYNTQELEDLRNQLERNLMQQLRNQYSSQTRSSSSSSYYSSQNQQQSRQTLDQTPRAHQSISSYPTPDSFPVNPEVRPSIPLTDVLTQVQTTVDRNLNQALNQIEYEYITGQTVNYQDAPNFDRILDDLKEDLKRNLTSALQTTLVEHYGQQEEHNNYSYTSRHVASGSRIANYKADDLESLKQQVLNNLIQKLGNTIQQQRQSYQTNRLSYYQQRQTQESRGSSYG</sequence>
<dbReference type="EMBL" id="JASPKY010000543">
    <property type="protein sequence ID" value="KAK9693409.1"/>
    <property type="molecule type" value="Genomic_DNA"/>
</dbReference>
<dbReference type="AlphaFoldDB" id="A0AAW1IUC3"/>
<comment type="caution">
    <text evidence="2">The sequence shown here is derived from an EMBL/GenBank/DDBJ whole genome shotgun (WGS) entry which is preliminary data.</text>
</comment>
<name>A0AAW1IUC3_POPJA</name>
<evidence type="ECO:0000313" key="2">
    <source>
        <dbReference type="EMBL" id="KAK9693409.1"/>
    </source>
</evidence>
<protein>
    <submittedName>
        <fullName evidence="2">Uncharacterized protein</fullName>
    </submittedName>
</protein>
<feature type="compositionally biased region" description="Polar residues" evidence="1">
    <location>
        <begin position="232"/>
        <end position="247"/>
    </location>
</feature>
<feature type="compositionally biased region" description="Low complexity" evidence="1">
    <location>
        <begin position="204"/>
        <end position="231"/>
    </location>
</feature>
<evidence type="ECO:0000256" key="1">
    <source>
        <dbReference type="SAM" id="MobiDB-lite"/>
    </source>
</evidence>
<dbReference type="Proteomes" id="UP001458880">
    <property type="component" value="Unassembled WGS sequence"/>
</dbReference>
<keyword evidence="3" id="KW-1185">Reference proteome</keyword>
<accession>A0AAW1IUC3</accession>
<proteinExistence type="predicted"/>
<organism evidence="2 3">
    <name type="scientific">Popillia japonica</name>
    <name type="common">Japanese beetle</name>
    <dbReference type="NCBI Taxonomy" id="7064"/>
    <lineage>
        <taxon>Eukaryota</taxon>
        <taxon>Metazoa</taxon>
        <taxon>Ecdysozoa</taxon>
        <taxon>Arthropoda</taxon>
        <taxon>Hexapoda</taxon>
        <taxon>Insecta</taxon>
        <taxon>Pterygota</taxon>
        <taxon>Neoptera</taxon>
        <taxon>Endopterygota</taxon>
        <taxon>Coleoptera</taxon>
        <taxon>Polyphaga</taxon>
        <taxon>Scarabaeiformia</taxon>
        <taxon>Scarabaeidae</taxon>
        <taxon>Rutelinae</taxon>
        <taxon>Popillia</taxon>
    </lineage>
</organism>
<feature type="region of interest" description="Disordered" evidence="1">
    <location>
        <begin position="204"/>
        <end position="258"/>
    </location>
</feature>
<evidence type="ECO:0000313" key="3">
    <source>
        <dbReference type="Proteomes" id="UP001458880"/>
    </source>
</evidence>
<reference evidence="2 3" key="1">
    <citation type="journal article" date="2024" name="BMC Genomics">
        <title>De novo assembly and annotation of Popillia japonica's genome with initial clues to its potential as an invasive pest.</title>
        <authorList>
            <person name="Cucini C."/>
            <person name="Boschi S."/>
            <person name="Funari R."/>
            <person name="Cardaioli E."/>
            <person name="Iannotti N."/>
            <person name="Marturano G."/>
            <person name="Paoli F."/>
            <person name="Bruttini M."/>
            <person name="Carapelli A."/>
            <person name="Frati F."/>
            <person name="Nardi F."/>
        </authorList>
    </citation>
    <scope>NUCLEOTIDE SEQUENCE [LARGE SCALE GENOMIC DNA]</scope>
    <source>
        <strain evidence="2">DMR45628</strain>
    </source>
</reference>
<gene>
    <name evidence="2" type="ORF">QE152_g34212</name>
</gene>